<evidence type="ECO:0000313" key="2">
    <source>
        <dbReference type="WBParaSite" id="JU765_v2.g1531.t1"/>
    </source>
</evidence>
<dbReference type="WBParaSite" id="JU765_v2.g1531.t1">
    <property type="protein sequence ID" value="JU765_v2.g1531.t1"/>
    <property type="gene ID" value="JU765_v2.g1531"/>
</dbReference>
<dbReference type="Proteomes" id="UP000887576">
    <property type="component" value="Unplaced"/>
</dbReference>
<proteinExistence type="predicted"/>
<reference evidence="2" key="1">
    <citation type="submission" date="2022-11" db="UniProtKB">
        <authorList>
            <consortium name="WormBaseParasite"/>
        </authorList>
    </citation>
    <scope>IDENTIFICATION</scope>
</reference>
<evidence type="ECO:0000313" key="1">
    <source>
        <dbReference type="Proteomes" id="UP000887576"/>
    </source>
</evidence>
<organism evidence="1 2">
    <name type="scientific">Panagrolaimus sp. JU765</name>
    <dbReference type="NCBI Taxonomy" id="591449"/>
    <lineage>
        <taxon>Eukaryota</taxon>
        <taxon>Metazoa</taxon>
        <taxon>Ecdysozoa</taxon>
        <taxon>Nematoda</taxon>
        <taxon>Chromadorea</taxon>
        <taxon>Rhabditida</taxon>
        <taxon>Tylenchina</taxon>
        <taxon>Panagrolaimomorpha</taxon>
        <taxon>Panagrolaimoidea</taxon>
        <taxon>Panagrolaimidae</taxon>
        <taxon>Panagrolaimus</taxon>
    </lineage>
</organism>
<name>A0AC34QD33_9BILA</name>
<accession>A0AC34QD33</accession>
<sequence length="95" mass="10544">MSGGEEDVAASTSLCECIREVESQGWYWGAISSKESKRLLEKQPSGTFLVRDSQSDDCIFTIVYKTTTGIGQTRVQRFRGKFCLGGPNSLIREQS</sequence>
<protein>
    <submittedName>
        <fullName evidence="2">SH2 domain-containing protein</fullName>
    </submittedName>
</protein>